<dbReference type="PANTHER" id="PTHR13204">
    <property type="entry name" value="PTD012 PROTEIN"/>
    <property type="match status" value="1"/>
</dbReference>
<feature type="domain" description="DUF1907" evidence="7">
    <location>
        <begin position="20"/>
        <end position="326"/>
    </location>
</feature>
<evidence type="ECO:0000259" key="7">
    <source>
        <dbReference type="SMART" id="SM01168"/>
    </source>
</evidence>
<sequence length="339" mass="37600">MNKTQKISLSPPTLSELAEKLQGSLSANYERSSVTVVPCPDLREPPFLLAHEGLSGDEKVADVGGQTHLYPRPMRDKTYALISISREMEIEVGESHEQVMIIGAGAGSSDIVGQNCEMAINFGWRYGGGGGGGVPQGSWRHNGGRYVKIEPGTDSVLLEKTDSARWWFGLMGNLFASDGGPGDVLKITARKRVGEEGSFTECIRKALHAAYGDSQIVSLGGVFVIKSGKARYHIMPDFPPEELPFRDRQRFNDWLTYHDFKGPMTCLTVLHSVDPDKKLGLRMEHTHAFSTVGENAGGHYHYDVEEEKEEIEYEGYFNTAKALYRIDKPEFSLEQVLQK</sequence>
<dbReference type="VEuPathDB" id="FungiDB:PMAA_078420"/>
<dbReference type="GO" id="GO:0016788">
    <property type="term" value="F:hydrolase activity, acting on ester bonds"/>
    <property type="evidence" value="ECO:0007669"/>
    <property type="project" value="TreeGrafter"/>
</dbReference>
<evidence type="ECO:0000256" key="1">
    <source>
        <dbReference type="ARBA" id="ARBA00004123"/>
    </source>
</evidence>
<keyword evidence="9" id="KW-1185">Reference proteome</keyword>
<comment type="subcellular location">
    <subcellularLocation>
        <location evidence="1">Nucleus</location>
    </subcellularLocation>
</comment>
<evidence type="ECO:0000256" key="5">
    <source>
        <dbReference type="ARBA" id="ARBA00022833"/>
    </source>
</evidence>
<protein>
    <recommendedName>
        <fullName evidence="7">DUF1907 domain-containing protein</fullName>
    </recommendedName>
</protein>
<proteinExistence type="predicted"/>
<gene>
    <name evidence="8" type="ORF">PMAA_078420</name>
</gene>
<dbReference type="PANTHER" id="PTHR13204:SF1">
    <property type="entry name" value="ESTER HYDROLASE C11ORF54"/>
    <property type="match status" value="1"/>
</dbReference>
<accession>B6QDM8</accession>
<dbReference type="GO" id="GO:0005634">
    <property type="term" value="C:nucleus"/>
    <property type="evidence" value="ECO:0007669"/>
    <property type="project" value="UniProtKB-SubCell"/>
</dbReference>
<keyword evidence="6" id="KW-0539">Nucleus</keyword>
<evidence type="ECO:0000256" key="2">
    <source>
        <dbReference type="ARBA" id="ARBA00011245"/>
    </source>
</evidence>
<dbReference type="Proteomes" id="UP000001294">
    <property type="component" value="Unassembled WGS sequence"/>
</dbReference>
<evidence type="ECO:0000313" key="9">
    <source>
        <dbReference type="Proteomes" id="UP000001294"/>
    </source>
</evidence>
<dbReference type="GO" id="GO:0008270">
    <property type="term" value="F:zinc ion binding"/>
    <property type="evidence" value="ECO:0007669"/>
    <property type="project" value="TreeGrafter"/>
</dbReference>
<dbReference type="EMBL" id="DS995901">
    <property type="protein sequence ID" value="EEA23814.1"/>
    <property type="molecule type" value="Genomic_DNA"/>
</dbReference>
<dbReference type="Pfam" id="PF08925">
    <property type="entry name" value="DUF1907"/>
    <property type="match status" value="1"/>
</dbReference>
<dbReference type="OrthoDB" id="5119241at2759"/>
<evidence type="ECO:0000256" key="4">
    <source>
        <dbReference type="ARBA" id="ARBA00022801"/>
    </source>
</evidence>
<keyword evidence="4" id="KW-0378">Hydrolase</keyword>
<dbReference type="InterPro" id="IPR015021">
    <property type="entry name" value="C11orf54_DUF1907"/>
</dbReference>
<dbReference type="SUPFAM" id="SSF117856">
    <property type="entry name" value="AF0104/ALDC/Ptd012-like"/>
    <property type="match status" value="1"/>
</dbReference>
<dbReference type="HOGENOM" id="CLU_055541_0_0_1"/>
<evidence type="ECO:0000256" key="6">
    <source>
        <dbReference type="ARBA" id="ARBA00023242"/>
    </source>
</evidence>
<reference evidence="9" key="1">
    <citation type="journal article" date="2015" name="Genome Announc.">
        <title>Genome sequence of the AIDS-associated pathogen Penicillium marneffei (ATCC18224) and its near taxonomic relative Talaromyces stipitatus (ATCC10500).</title>
        <authorList>
            <person name="Nierman W.C."/>
            <person name="Fedorova-Abrams N.D."/>
            <person name="Andrianopoulos A."/>
        </authorList>
    </citation>
    <scope>NUCLEOTIDE SEQUENCE [LARGE SCALE GENOMIC DNA]</scope>
    <source>
        <strain evidence="9">ATCC 18224 / CBS 334.59 / QM 7333</strain>
    </source>
</reference>
<dbReference type="AlphaFoldDB" id="B6QDM8"/>
<organism evidence="8 9">
    <name type="scientific">Talaromyces marneffei (strain ATCC 18224 / CBS 334.59 / QM 7333)</name>
    <name type="common">Penicillium marneffei</name>
    <dbReference type="NCBI Taxonomy" id="441960"/>
    <lineage>
        <taxon>Eukaryota</taxon>
        <taxon>Fungi</taxon>
        <taxon>Dikarya</taxon>
        <taxon>Ascomycota</taxon>
        <taxon>Pezizomycotina</taxon>
        <taxon>Eurotiomycetes</taxon>
        <taxon>Eurotiomycetidae</taxon>
        <taxon>Eurotiales</taxon>
        <taxon>Trichocomaceae</taxon>
        <taxon>Talaromyces</taxon>
        <taxon>Talaromyces sect. Talaromyces</taxon>
    </lineage>
</organism>
<evidence type="ECO:0000256" key="3">
    <source>
        <dbReference type="ARBA" id="ARBA00022723"/>
    </source>
</evidence>
<dbReference type="SMART" id="SM01168">
    <property type="entry name" value="DUF1907"/>
    <property type="match status" value="1"/>
</dbReference>
<name>B6QDM8_TALMQ</name>
<dbReference type="CDD" id="cd17298">
    <property type="entry name" value="DUF1907"/>
    <property type="match status" value="1"/>
</dbReference>
<keyword evidence="3" id="KW-0479">Metal-binding</keyword>
<evidence type="ECO:0000313" key="8">
    <source>
        <dbReference type="EMBL" id="EEA23814.1"/>
    </source>
</evidence>
<comment type="subunit">
    <text evidence="2">Monomer.</text>
</comment>
<dbReference type="PhylomeDB" id="B6QDM8"/>
<keyword evidence="5" id="KW-0862">Zinc</keyword>